<feature type="transmembrane region" description="Helical" evidence="2">
    <location>
        <begin position="16"/>
        <end position="39"/>
    </location>
</feature>
<dbReference type="Proteomes" id="UP000800200">
    <property type="component" value="Unassembled WGS sequence"/>
</dbReference>
<sequence>MAGNHFSEVTENNHAGVIWVITLLGLVYTLLTLITRAFIKWHMLGPDDFALVAAQVFALAQYGAIFSSMHHGLGRTSEMLTFESRSMTSKTAFISQLLLLLSLCLSKCSIIFLIRRVFTRDLKHFWLICNILLAFVGAWGIASVTLISAGCNASNYVPPHGNETCMGFKVRWDIVIALDVVTEVIMTLLPIYFLRTLQMTIDLKARVVIAFAFRLPVAAFAIVFVYHFIHAQKTQNRGVAISTAIAWQQIELSYSLISATIPCLKSFIKSFDTQFGMGDGSSSGPYNYGSSHSQSHSNPNSQINSQYHPKSPPLATPTNETIKMNSLKPRHSASFRREEECQDSKTPKVKHHVGRLRPERLKNSTTICAGEVERPESRGSGSSKAGSQELIIRRDVQFDVRSDYAHAHGS</sequence>
<evidence type="ECO:0000259" key="3">
    <source>
        <dbReference type="Pfam" id="PF20684"/>
    </source>
</evidence>
<dbReference type="InterPro" id="IPR049326">
    <property type="entry name" value="Rhodopsin_dom_fungi"/>
</dbReference>
<keyword evidence="5" id="KW-1185">Reference proteome</keyword>
<feature type="transmembrane region" description="Helical" evidence="2">
    <location>
        <begin position="170"/>
        <end position="194"/>
    </location>
</feature>
<name>A0A6A6E8B8_9PEZI</name>
<feature type="transmembrane region" description="Helical" evidence="2">
    <location>
        <begin position="93"/>
        <end position="113"/>
    </location>
</feature>
<feature type="transmembrane region" description="Helical" evidence="2">
    <location>
        <begin position="206"/>
        <end position="229"/>
    </location>
</feature>
<feature type="compositionally biased region" description="Low complexity" evidence="1">
    <location>
        <begin position="282"/>
        <end position="306"/>
    </location>
</feature>
<dbReference type="Pfam" id="PF20684">
    <property type="entry name" value="Fung_rhodopsin"/>
    <property type="match status" value="1"/>
</dbReference>
<protein>
    <recommendedName>
        <fullName evidence="3">Rhodopsin domain-containing protein</fullName>
    </recommendedName>
</protein>
<dbReference type="EMBL" id="ML994624">
    <property type="protein sequence ID" value="KAF2188207.1"/>
    <property type="molecule type" value="Genomic_DNA"/>
</dbReference>
<feature type="region of interest" description="Disordered" evidence="1">
    <location>
        <begin position="282"/>
        <end position="391"/>
    </location>
</feature>
<evidence type="ECO:0000313" key="5">
    <source>
        <dbReference type="Proteomes" id="UP000800200"/>
    </source>
</evidence>
<keyword evidence="2" id="KW-0812">Transmembrane</keyword>
<feature type="domain" description="Rhodopsin" evidence="3">
    <location>
        <begin position="34"/>
        <end position="269"/>
    </location>
</feature>
<feature type="transmembrane region" description="Helical" evidence="2">
    <location>
        <begin position="51"/>
        <end position="73"/>
    </location>
</feature>
<dbReference type="OrthoDB" id="3897607at2759"/>
<gene>
    <name evidence="4" type="ORF">K469DRAFT_703678</name>
</gene>
<organism evidence="4 5">
    <name type="scientific">Zopfia rhizophila CBS 207.26</name>
    <dbReference type="NCBI Taxonomy" id="1314779"/>
    <lineage>
        <taxon>Eukaryota</taxon>
        <taxon>Fungi</taxon>
        <taxon>Dikarya</taxon>
        <taxon>Ascomycota</taxon>
        <taxon>Pezizomycotina</taxon>
        <taxon>Dothideomycetes</taxon>
        <taxon>Dothideomycetes incertae sedis</taxon>
        <taxon>Zopfiaceae</taxon>
        <taxon>Zopfia</taxon>
    </lineage>
</organism>
<evidence type="ECO:0000313" key="4">
    <source>
        <dbReference type="EMBL" id="KAF2188207.1"/>
    </source>
</evidence>
<reference evidence="4" key="1">
    <citation type="journal article" date="2020" name="Stud. Mycol.">
        <title>101 Dothideomycetes genomes: a test case for predicting lifestyles and emergence of pathogens.</title>
        <authorList>
            <person name="Haridas S."/>
            <person name="Albert R."/>
            <person name="Binder M."/>
            <person name="Bloem J."/>
            <person name="Labutti K."/>
            <person name="Salamov A."/>
            <person name="Andreopoulos B."/>
            <person name="Baker S."/>
            <person name="Barry K."/>
            <person name="Bills G."/>
            <person name="Bluhm B."/>
            <person name="Cannon C."/>
            <person name="Castanera R."/>
            <person name="Culley D."/>
            <person name="Daum C."/>
            <person name="Ezra D."/>
            <person name="Gonzalez J."/>
            <person name="Henrissat B."/>
            <person name="Kuo A."/>
            <person name="Liang C."/>
            <person name="Lipzen A."/>
            <person name="Lutzoni F."/>
            <person name="Magnuson J."/>
            <person name="Mondo S."/>
            <person name="Nolan M."/>
            <person name="Ohm R."/>
            <person name="Pangilinan J."/>
            <person name="Park H.-J."/>
            <person name="Ramirez L."/>
            <person name="Alfaro M."/>
            <person name="Sun H."/>
            <person name="Tritt A."/>
            <person name="Yoshinaga Y."/>
            <person name="Zwiers L.-H."/>
            <person name="Turgeon B."/>
            <person name="Goodwin S."/>
            <person name="Spatafora J."/>
            <person name="Crous P."/>
            <person name="Grigoriev I."/>
        </authorList>
    </citation>
    <scope>NUCLEOTIDE SEQUENCE</scope>
    <source>
        <strain evidence="4">CBS 207.26</strain>
    </source>
</reference>
<keyword evidence="2" id="KW-1133">Transmembrane helix</keyword>
<evidence type="ECO:0000256" key="2">
    <source>
        <dbReference type="SAM" id="Phobius"/>
    </source>
</evidence>
<dbReference type="AlphaFoldDB" id="A0A6A6E8B8"/>
<dbReference type="PANTHER" id="PTHR39614:SF2">
    <property type="entry name" value="INTEGRAL MEMBRANE PROTEIN"/>
    <property type="match status" value="1"/>
</dbReference>
<proteinExistence type="predicted"/>
<feature type="compositionally biased region" description="Basic and acidic residues" evidence="1">
    <location>
        <begin position="335"/>
        <end position="346"/>
    </location>
</feature>
<dbReference type="PANTHER" id="PTHR39614">
    <property type="entry name" value="INTEGRAL MEMBRANE PROTEIN"/>
    <property type="match status" value="1"/>
</dbReference>
<keyword evidence="2" id="KW-0472">Membrane</keyword>
<evidence type="ECO:0000256" key="1">
    <source>
        <dbReference type="SAM" id="MobiDB-lite"/>
    </source>
</evidence>
<feature type="transmembrane region" description="Helical" evidence="2">
    <location>
        <begin position="125"/>
        <end position="150"/>
    </location>
</feature>
<accession>A0A6A6E8B8</accession>